<dbReference type="EMBL" id="JAGQDE010000036">
    <property type="protein sequence ID" value="MBQ0961718.1"/>
    <property type="molecule type" value="Genomic_DNA"/>
</dbReference>
<proteinExistence type="predicted"/>
<evidence type="ECO:0000313" key="1">
    <source>
        <dbReference type="EMBL" id="MBQ0961718.1"/>
    </source>
</evidence>
<evidence type="ECO:0000313" key="2">
    <source>
        <dbReference type="Proteomes" id="UP000678374"/>
    </source>
</evidence>
<comment type="caution">
    <text evidence="1">The sequence shown here is derived from an EMBL/GenBank/DDBJ whole genome shotgun (WGS) entry which is preliminary data.</text>
</comment>
<dbReference type="Proteomes" id="UP000678374">
    <property type="component" value="Unassembled WGS sequence"/>
</dbReference>
<sequence length="108" mass="11730">MRAPTHPTLHPDLQDTPASHLHWLQAASAAPGKGLHLALMLLAHAVQRPYPAVLLTRRMLARAGISRDAAYDGLRRLTELGVVNVRRLPGRSPQVVLLVPGTDRALSN</sequence>
<keyword evidence="2" id="KW-1185">Reference proteome</keyword>
<gene>
    <name evidence="1" type="ORF">KAK06_22465</name>
</gene>
<organism evidence="1 2">
    <name type="scientific">Ideonella aquatica</name>
    <dbReference type="NCBI Taxonomy" id="2824119"/>
    <lineage>
        <taxon>Bacteria</taxon>
        <taxon>Pseudomonadati</taxon>
        <taxon>Pseudomonadota</taxon>
        <taxon>Betaproteobacteria</taxon>
        <taxon>Burkholderiales</taxon>
        <taxon>Sphaerotilaceae</taxon>
        <taxon>Ideonella</taxon>
    </lineage>
</organism>
<dbReference type="RefSeq" id="WP_210804404.1">
    <property type="nucleotide sequence ID" value="NZ_JAGQDE010000036.1"/>
</dbReference>
<protein>
    <submittedName>
        <fullName evidence="1">Uncharacterized protein</fullName>
    </submittedName>
</protein>
<reference evidence="1" key="1">
    <citation type="submission" date="2021-04" db="EMBL/GenBank/DDBJ databases">
        <title>The genome sequence of Ideonella sp. 4Y11.</title>
        <authorList>
            <person name="Liu Y."/>
        </authorList>
    </citation>
    <scope>NUCLEOTIDE SEQUENCE</scope>
    <source>
        <strain evidence="1">4Y11</strain>
    </source>
</reference>
<dbReference type="AlphaFoldDB" id="A0A940YTS9"/>
<name>A0A940YTS9_9BURK</name>
<accession>A0A940YTS9</accession>